<dbReference type="STRING" id="633440.SAMN05421869_1309"/>
<accession>A0A1G9MIG4</accession>
<name>A0A1G9MIG4_9ACTN</name>
<dbReference type="EMBL" id="FNDJ01000030">
    <property type="protein sequence ID" value="SDL73445.1"/>
    <property type="molecule type" value="Genomic_DNA"/>
</dbReference>
<dbReference type="Proteomes" id="UP000199202">
    <property type="component" value="Unassembled WGS sequence"/>
</dbReference>
<reference evidence="1 2" key="1">
    <citation type="submission" date="2016-10" db="EMBL/GenBank/DDBJ databases">
        <authorList>
            <person name="de Groot N.N."/>
        </authorList>
    </citation>
    <scope>NUCLEOTIDE SEQUENCE [LARGE SCALE GENOMIC DNA]</scope>
    <source>
        <strain evidence="1 2">CGMCC 4.6533</strain>
    </source>
</reference>
<protein>
    <recommendedName>
        <fullName evidence="3">DUF488 domain-containing protein</fullName>
    </recommendedName>
</protein>
<organism evidence="1 2">
    <name type="scientific">Nonomuraea jiangxiensis</name>
    <dbReference type="NCBI Taxonomy" id="633440"/>
    <lineage>
        <taxon>Bacteria</taxon>
        <taxon>Bacillati</taxon>
        <taxon>Actinomycetota</taxon>
        <taxon>Actinomycetes</taxon>
        <taxon>Streptosporangiales</taxon>
        <taxon>Streptosporangiaceae</taxon>
        <taxon>Nonomuraea</taxon>
    </lineage>
</organism>
<evidence type="ECO:0008006" key="3">
    <source>
        <dbReference type="Google" id="ProtNLM"/>
    </source>
</evidence>
<dbReference type="PANTHER" id="PTHR39337">
    <property type="entry name" value="BLR5642 PROTEIN"/>
    <property type="match status" value="1"/>
</dbReference>
<sequence length="199" mass="21355">MQRSAATAGAGGSSDARLVFTVGHGARPIDAFLAVLSQASVSVVADVRRFPGSRRHPHFGREALAEALAGSGIGYEWHGRSLGGRRTALPGSRHTALRHGAFAGYADHMDTAEFRAAVDELVARAGAERLVVMCAETLWWHCHRMLLADALAMRGATVVHLIDLGRQDAYRPHPTVRRGPDGWPVYDVPDTLPGVPARP</sequence>
<proteinExistence type="predicted"/>
<evidence type="ECO:0000313" key="2">
    <source>
        <dbReference type="Proteomes" id="UP000199202"/>
    </source>
</evidence>
<dbReference type="PANTHER" id="PTHR39337:SF1">
    <property type="entry name" value="BLR5642 PROTEIN"/>
    <property type="match status" value="1"/>
</dbReference>
<dbReference type="Pfam" id="PF04343">
    <property type="entry name" value="DUF488"/>
    <property type="match status" value="1"/>
</dbReference>
<keyword evidence="2" id="KW-1185">Reference proteome</keyword>
<dbReference type="RefSeq" id="WP_090945473.1">
    <property type="nucleotide sequence ID" value="NZ_FNDJ01000030.1"/>
</dbReference>
<dbReference type="OrthoDB" id="9789109at2"/>
<evidence type="ECO:0000313" key="1">
    <source>
        <dbReference type="EMBL" id="SDL73445.1"/>
    </source>
</evidence>
<dbReference type="InterPro" id="IPR007438">
    <property type="entry name" value="DUF488"/>
</dbReference>
<gene>
    <name evidence="1" type="ORF">SAMN05421869_1309</name>
</gene>
<dbReference type="AlphaFoldDB" id="A0A1G9MIG4"/>